<dbReference type="RefSeq" id="WP_251223982.1">
    <property type="nucleotide sequence ID" value="NZ_JAMBOL010000013.1"/>
</dbReference>
<accession>A0A9X2DTI5</accession>
<proteinExistence type="predicted"/>
<dbReference type="PANTHER" id="PTHR31118:SF32">
    <property type="entry name" value="KYNURENINE FORMAMIDASE"/>
    <property type="match status" value="1"/>
</dbReference>
<protein>
    <submittedName>
        <fullName evidence="1">Cyclase family protein</fullName>
    </submittedName>
</protein>
<dbReference type="InterPro" id="IPR007325">
    <property type="entry name" value="KFase/CYL"/>
</dbReference>
<organism evidence="1 2">
    <name type="scientific">Halalkalibacter oceani</name>
    <dbReference type="NCBI Taxonomy" id="1653776"/>
    <lineage>
        <taxon>Bacteria</taxon>
        <taxon>Bacillati</taxon>
        <taxon>Bacillota</taxon>
        <taxon>Bacilli</taxon>
        <taxon>Bacillales</taxon>
        <taxon>Bacillaceae</taxon>
        <taxon>Halalkalibacter</taxon>
    </lineage>
</organism>
<comment type="caution">
    <text evidence="1">The sequence shown here is derived from an EMBL/GenBank/DDBJ whole genome shotgun (WGS) entry which is preliminary data.</text>
</comment>
<dbReference type="PANTHER" id="PTHR31118">
    <property type="entry name" value="CYCLASE-LIKE PROTEIN 2"/>
    <property type="match status" value="1"/>
</dbReference>
<dbReference type="Pfam" id="PF04199">
    <property type="entry name" value="Cyclase"/>
    <property type="match status" value="1"/>
</dbReference>
<dbReference type="GO" id="GO:0004061">
    <property type="term" value="F:arylformamidase activity"/>
    <property type="evidence" value="ECO:0007669"/>
    <property type="project" value="InterPro"/>
</dbReference>
<evidence type="ECO:0000313" key="1">
    <source>
        <dbReference type="EMBL" id="MCM3715227.1"/>
    </source>
</evidence>
<dbReference type="EMBL" id="JAMBOL010000013">
    <property type="protein sequence ID" value="MCM3715227.1"/>
    <property type="molecule type" value="Genomic_DNA"/>
</dbReference>
<dbReference type="InterPro" id="IPR037175">
    <property type="entry name" value="KFase_sf"/>
</dbReference>
<dbReference type="Gene3D" id="3.50.30.50">
    <property type="entry name" value="Putative cyclase"/>
    <property type="match status" value="1"/>
</dbReference>
<dbReference type="GO" id="GO:0019441">
    <property type="term" value="P:L-tryptophan catabolic process to kynurenine"/>
    <property type="evidence" value="ECO:0007669"/>
    <property type="project" value="InterPro"/>
</dbReference>
<dbReference type="Proteomes" id="UP001139179">
    <property type="component" value="Unassembled WGS sequence"/>
</dbReference>
<dbReference type="SUPFAM" id="SSF102198">
    <property type="entry name" value="Putative cyclase"/>
    <property type="match status" value="1"/>
</dbReference>
<evidence type="ECO:0000313" key="2">
    <source>
        <dbReference type="Proteomes" id="UP001139179"/>
    </source>
</evidence>
<dbReference type="AlphaFoldDB" id="A0A9X2DTI5"/>
<reference evidence="1" key="1">
    <citation type="submission" date="2022-05" db="EMBL/GenBank/DDBJ databases">
        <title>Comparative Genomics of Spacecraft Associated Microbes.</title>
        <authorList>
            <person name="Tran M.T."/>
            <person name="Wright A."/>
            <person name="Seuylemezian A."/>
            <person name="Eisen J."/>
            <person name="Coil D."/>
        </authorList>
    </citation>
    <scope>NUCLEOTIDE SEQUENCE</scope>
    <source>
        <strain evidence="1">214.1.1</strain>
    </source>
</reference>
<sequence>MKMIDVSMTARDHWRWKVTHDITSDFGEDSDFRSSRVQLSAHAFTHVDTPLHCKQGENTMEEMAADAYSGEAVVVDLSSKKADEAITVEDLQNAGIKDHEKIIILKTCWDKTYGYETREFWSKAPYVTMEAAQWLLEKKPEAVAFDFPQDYPLKLIDSKNPFQVKDMPTHELLLKNGILLIEYLCNLSQVTKERVQFICLPLKLEGFEGAPARAVVIE</sequence>
<name>A0A9X2DTI5_9BACI</name>
<keyword evidence="2" id="KW-1185">Reference proteome</keyword>
<gene>
    <name evidence="1" type="ORF">M3202_14155</name>
</gene>